<keyword evidence="2 4" id="KW-0732">Signal</keyword>
<evidence type="ECO:0000313" key="6">
    <source>
        <dbReference type="Proteomes" id="UP000321523"/>
    </source>
</evidence>
<dbReference type="EMBL" id="BJYZ01000036">
    <property type="protein sequence ID" value="GEO42156.1"/>
    <property type="molecule type" value="Genomic_DNA"/>
</dbReference>
<evidence type="ECO:0000256" key="4">
    <source>
        <dbReference type="SAM" id="SignalP"/>
    </source>
</evidence>
<evidence type="ECO:0000256" key="2">
    <source>
        <dbReference type="ARBA" id="ARBA00022729"/>
    </source>
</evidence>
<dbReference type="AlphaFoldDB" id="A0A512E086"/>
<dbReference type="InterPro" id="IPR010258">
    <property type="entry name" value="Conjugal_tfr_TrbG/VirB9/CagX"/>
</dbReference>
<comment type="similarity">
    <text evidence="1">Belongs to the TrbG/VirB9 family.</text>
</comment>
<dbReference type="Pfam" id="PF03524">
    <property type="entry name" value="CagX"/>
    <property type="match status" value="1"/>
</dbReference>
<name>A0A512E086_9PROT</name>
<feature type="chain" id="PRO_5022066403" evidence="4">
    <location>
        <begin position="23"/>
        <end position="337"/>
    </location>
</feature>
<organism evidence="5 6">
    <name type="scientific">Skermanella aerolata</name>
    <dbReference type="NCBI Taxonomy" id="393310"/>
    <lineage>
        <taxon>Bacteria</taxon>
        <taxon>Pseudomonadati</taxon>
        <taxon>Pseudomonadota</taxon>
        <taxon>Alphaproteobacteria</taxon>
        <taxon>Rhodospirillales</taxon>
        <taxon>Azospirillaceae</taxon>
        <taxon>Skermanella</taxon>
    </lineage>
</organism>
<reference evidence="5 6" key="1">
    <citation type="submission" date="2019-07" db="EMBL/GenBank/DDBJ databases">
        <title>Whole genome shotgun sequence of Skermanella aerolata NBRC 106429.</title>
        <authorList>
            <person name="Hosoyama A."/>
            <person name="Uohara A."/>
            <person name="Ohji S."/>
            <person name="Ichikawa N."/>
        </authorList>
    </citation>
    <scope>NUCLEOTIDE SEQUENCE [LARGE SCALE GENOMIC DNA]</scope>
    <source>
        <strain evidence="5 6">NBRC 106429</strain>
    </source>
</reference>
<proteinExistence type="inferred from homology"/>
<dbReference type="InterPro" id="IPR038161">
    <property type="entry name" value="VirB9/CagX/TrbG_C_sf"/>
</dbReference>
<dbReference type="Gene3D" id="2.60.40.2500">
    <property type="match status" value="1"/>
</dbReference>
<feature type="signal peptide" evidence="4">
    <location>
        <begin position="1"/>
        <end position="22"/>
    </location>
</feature>
<keyword evidence="6" id="KW-1185">Reference proteome</keyword>
<feature type="region of interest" description="Disordered" evidence="3">
    <location>
        <begin position="80"/>
        <end position="101"/>
    </location>
</feature>
<evidence type="ECO:0000256" key="3">
    <source>
        <dbReference type="SAM" id="MobiDB-lite"/>
    </source>
</evidence>
<dbReference type="InterPro" id="IPR033645">
    <property type="entry name" value="VirB9/CagX/TrbG_C"/>
</dbReference>
<dbReference type="CDD" id="cd06911">
    <property type="entry name" value="VirB9_CagX_TrbG"/>
    <property type="match status" value="1"/>
</dbReference>
<accession>A0A512E086</accession>
<evidence type="ECO:0000256" key="1">
    <source>
        <dbReference type="ARBA" id="ARBA00006135"/>
    </source>
</evidence>
<comment type="caution">
    <text evidence="5">The sequence shown here is derived from an EMBL/GenBank/DDBJ whole genome shotgun (WGS) entry which is preliminary data.</text>
</comment>
<evidence type="ECO:0000313" key="5">
    <source>
        <dbReference type="EMBL" id="GEO42156.1"/>
    </source>
</evidence>
<dbReference type="Proteomes" id="UP000321523">
    <property type="component" value="Unassembled WGS sequence"/>
</dbReference>
<dbReference type="RefSeq" id="WP_044435739.1">
    <property type="nucleotide sequence ID" value="NZ_BJYZ01000036.1"/>
</dbReference>
<gene>
    <name evidence="5" type="ORF">SAE02_63040</name>
</gene>
<protein>
    <submittedName>
        <fullName evidence="5">Type VI secretion protein</fullName>
    </submittedName>
</protein>
<sequence length="337" mass="36297">MNKAFLIGSALVLALMSSTATAAEVPKPCGPDPRERCIAYNPSQIVSLFLVPGATTTLQLPDNEVVYSVGTSDNEIISGKPPAERVATGQSSTADDNLQVHMPGTDANPSKFLMVKALRHLEPQPFTVIGVWTNPVTGKQEHRRHSFELSTIPGGPQAPDAFFSVVFSDPVASKILKEAERKERQRIWQEKQQKLQAQAVADRLTQVQQSVLSRNVAYDGQGTEADRVALAPTAPAGLDAMWDDGQRTFLRYPGNRPVPLAYQVMPDGSEALIGQNTVVDTATKGSLLIIHGVVPMLRLRDGNSVLCITNNAYDPVGHRTGTGTVDPGVVRQVRSGS</sequence>